<protein>
    <submittedName>
        <fullName evidence="2">Uncharacterized protein</fullName>
    </submittedName>
</protein>
<organism evidence="2 3">
    <name type="scientific">Pseudomonas phage phiK7A1</name>
    <dbReference type="NCBI Taxonomy" id="2759194"/>
    <lineage>
        <taxon>Viruses</taxon>
        <taxon>Duplodnaviria</taxon>
        <taxon>Heunggongvirae</taxon>
        <taxon>Uroviricota</taxon>
        <taxon>Caudoviricetes</taxon>
        <taxon>Vandenendeviridae</taxon>
        <taxon>Gorskivirinae</taxon>
        <taxon>Torinovirus</taxon>
        <taxon>Torinovirus K7A1</taxon>
    </lineage>
</organism>
<proteinExistence type="predicted"/>
<evidence type="ECO:0000256" key="1">
    <source>
        <dbReference type="SAM" id="MobiDB-lite"/>
    </source>
</evidence>
<dbReference type="Proteomes" id="UP000516415">
    <property type="component" value="Segment"/>
</dbReference>
<dbReference type="EMBL" id="MT740307">
    <property type="protein sequence ID" value="QNR53899.1"/>
    <property type="molecule type" value="Genomic_DNA"/>
</dbReference>
<evidence type="ECO:0000313" key="3">
    <source>
        <dbReference type="Proteomes" id="UP000516415"/>
    </source>
</evidence>
<name>A0A7H0XFV9_9CAUD</name>
<accession>A0A7H0XFV9</accession>
<keyword evidence="3" id="KW-1185">Reference proteome</keyword>
<feature type="region of interest" description="Disordered" evidence="1">
    <location>
        <begin position="67"/>
        <end position="108"/>
    </location>
</feature>
<gene>
    <name evidence="2" type="ORF">phiK7A1_111</name>
</gene>
<sequence>MIDRTQMTIRGTVLTVPHYSLDELLDFAVRHQFKQFSLADDDGWKLSAPLDAKQQVAYTWLFHKMKGLEKPPTPPNGGGKPPKGTPPQGGSPAAGQQHVEPELLMAVA</sequence>
<reference evidence="2 3" key="1">
    <citation type="submission" date="2020-07" db="EMBL/GenBank/DDBJ databases">
        <authorList>
            <person name="Martino G."/>
            <person name="Holtappels D."/>
            <person name="Wagemans J."/>
            <person name="Lavigne R."/>
            <person name="Turina M."/>
            <person name="Ciuffo M."/>
        </authorList>
    </citation>
    <scope>NUCLEOTIDE SEQUENCE [LARGE SCALE GENOMIC DNA]</scope>
</reference>
<evidence type="ECO:0000313" key="2">
    <source>
        <dbReference type="EMBL" id="QNR53899.1"/>
    </source>
</evidence>